<evidence type="ECO:0000313" key="2">
    <source>
        <dbReference type="Proteomes" id="UP000184245"/>
    </source>
</evidence>
<dbReference type="STRING" id="1122155.SAMN02745158_00171"/>
<reference evidence="1 2" key="1">
    <citation type="submission" date="2016-11" db="EMBL/GenBank/DDBJ databases">
        <authorList>
            <person name="Jaros S."/>
            <person name="Januszkiewicz K."/>
            <person name="Wedrychowicz H."/>
        </authorList>
    </citation>
    <scope>NUCLEOTIDE SEQUENCE [LARGE SCALE GENOMIC DNA]</scope>
    <source>
        <strain evidence="1 2">DSM 17459</strain>
    </source>
</reference>
<accession>A0A1M4SMB6</accession>
<name>A0A1M4SMB6_9CLOT</name>
<evidence type="ECO:0000313" key="1">
    <source>
        <dbReference type="EMBL" id="SHE33414.1"/>
    </source>
</evidence>
<keyword evidence="2" id="KW-1185">Reference proteome</keyword>
<dbReference type="Proteomes" id="UP000184245">
    <property type="component" value="Unassembled WGS sequence"/>
</dbReference>
<dbReference type="EMBL" id="FQVI01000001">
    <property type="protein sequence ID" value="SHE33414.1"/>
    <property type="molecule type" value="Genomic_DNA"/>
</dbReference>
<proteinExistence type="predicted"/>
<organism evidence="1 2">
    <name type="scientific">Lactonifactor longoviformis DSM 17459</name>
    <dbReference type="NCBI Taxonomy" id="1122155"/>
    <lineage>
        <taxon>Bacteria</taxon>
        <taxon>Bacillati</taxon>
        <taxon>Bacillota</taxon>
        <taxon>Clostridia</taxon>
        <taxon>Eubacteriales</taxon>
        <taxon>Clostridiaceae</taxon>
        <taxon>Lactonifactor</taxon>
    </lineage>
</organism>
<sequence>MYWQILNLFIQCVGREESADFIRKITLGTKKIVKKENAFPGILCIFVHIEVSVLTG</sequence>
<gene>
    <name evidence="1" type="ORF">SAMN02745158_00171</name>
</gene>
<dbReference type="AlphaFoldDB" id="A0A1M4SMB6"/>
<protein>
    <submittedName>
        <fullName evidence="1">Uncharacterized protein</fullName>
    </submittedName>
</protein>